<evidence type="ECO:0000256" key="1">
    <source>
        <dbReference type="ARBA" id="ARBA00005446"/>
    </source>
</evidence>
<feature type="compositionally biased region" description="Low complexity" evidence="6">
    <location>
        <begin position="727"/>
        <end position="745"/>
    </location>
</feature>
<dbReference type="SMART" id="SM00487">
    <property type="entry name" value="DEXDc"/>
    <property type="match status" value="1"/>
</dbReference>
<dbReference type="InterPro" id="IPR011545">
    <property type="entry name" value="DEAD/DEAH_box_helicase_dom"/>
</dbReference>
<dbReference type="GO" id="GO:0005737">
    <property type="term" value="C:cytoplasm"/>
    <property type="evidence" value="ECO:0007669"/>
    <property type="project" value="TreeGrafter"/>
</dbReference>
<dbReference type="EMBL" id="KZ107840">
    <property type="protein sequence ID" value="OSS51886.1"/>
    <property type="molecule type" value="Genomic_DNA"/>
</dbReference>
<evidence type="ECO:0000313" key="9">
    <source>
        <dbReference type="EMBL" id="OSS51886.1"/>
    </source>
</evidence>
<dbReference type="Proteomes" id="UP000193240">
    <property type="component" value="Unassembled WGS sequence"/>
</dbReference>
<evidence type="ECO:0000256" key="5">
    <source>
        <dbReference type="ARBA" id="ARBA00034808"/>
    </source>
</evidence>
<dbReference type="OMA" id="MARREWK"/>
<dbReference type="InterPro" id="IPR001650">
    <property type="entry name" value="Helicase_C-like"/>
</dbReference>
<comment type="similarity">
    <text evidence="1">Belongs to the helicase family. RecQ subfamily.</text>
</comment>
<dbReference type="GO" id="GO:0003676">
    <property type="term" value="F:nucleic acid binding"/>
    <property type="evidence" value="ECO:0007669"/>
    <property type="project" value="InterPro"/>
</dbReference>
<accession>A0A1Y2M709</accession>
<sequence length="1002" mass="111662">MVEANRTNQHKSLRIDDLSNHTQLARYSTHVQDLLQALFMLVHFTSGQPGRLTEVLSILHSNSVSDGNRNIFMYQGLVAVVPRYHKGYNRDKSLKITYRFLPRDVGSLLVWYVWLIRPFYASLSAGQERAARTSQFYQSRSSFLWPNKSGSQHRSSAHTAAYMRQITKCHLGDEAGPNLMRHVQITLGRHTEDNSPRVQAMSPEEVEEAIQESYSDAVERQANHTPNTGHSVYAAETAAVFRSQNNTAQLFFKVSTTWHSRLGFTPAISPAEARTAMPPQRCPVPFNINLRVLLQETLGQTAQFRGQQRLVLESIMDDEAAVAYIAGTGSGKSLAFLLPACCEEYGQTIVVTPLVALRLNLHERCHQMSITTSLFGAPAFNETARIIFAMPEQLEHNTFASLVHRLRGTGRLRRIVLDKCHYVLLNDNEYRPQLLAVRQLTRFAVPLTLLTATLPPSLQQEAFRLLGMGSNVRVFREPTVRKNIRYEVDSTYSTERFTVDRMAAYVRERQSRYGKILVYLALARDVDALSARLGAWAYHGQISEQAKSKIQSDFHAARSGVVVATSSFNAGVDIPDIRLVLRIGLPDHPITFLQESGRGGRDGLPCVATVVLGEGIPSFLDQQPPPARQVVHDVITRGQVLSGCLRVPIDRYIDGDGRRVGCRAGEEPCSHCAGLSVHPTTIPPSSSTRPASAVETPRTKHTGCSQPQTPATSLQPSIDALSFCQTGNSPAATSASSAGRAGVRGQDTALPTMDLQSSPLPCTPARSSQTHLAGHKRLHSYGTSPPMHTSSPSLQAEHDSAKRSRMQRELDFNRNCSVEQRRAGARLLVEIRDTATFWTQNCVKCLTDNEDYDHPKSECAKYTKDLVNAFRREKLRGKLSSNMCYWCGLPMSLCDKWLDSTTKDTRNKPDKLVECTYPHAIYDAWACLWEYDHEVRKAWLARIKSETAGAETEGLDRSDVTQFAKYFTATVPVAGGKPIGRIPYDVNWVTQVYLRQLRGVIG</sequence>
<dbReference type="GO" id="GO:0005524">
    <property type="term" value="F:ATP binding"/>
    <property type="evidence" value="ECO:0007669"/>
    <property type="project" value="UniProtKB-KW"/>
</dbReference>
<dbReference type="PROSITE" id="PS51194">
    <property type="entry name" value="HELICASE_CTER"/>
    <property type="match status" value="1"/>
</dbReference>
<dbReference type="PANTHER" id="PTHR13710:SF154">
    <property type="entry name" value="RECQ HELICASE, PUTATIVE (AFU_ORTHOLOGUE AFUA_6G14720)-RELATED"/>
    <property type="match status" value="1"/>
</dbReference>
<evidence type="ECO:0000256" key="2">
    <source>
        <dbReference type="ARBA" id="ARBA00022741"/>
    </source>
</evidence>
<dbReference type="GO" id="GO:0000724">
    <property type="term" value="P:double-strand break repair via homologous recombination"/>
    <property type="evidence" value="ECO:0007669"/>
    <property type="project" value="TreeGrafter"/>
</dbReference>
<keyword evidence="3" id="KW-0067">ATP-binding</keyword>
<evidence type="ECO:0000259" key="8">
    <source>
        <dbReference type="PROSITE" id="PS51194"/>
    </source>
</evidence>
<dbReference type="InParanoid" id="A0A1Y2M709"/>
<evidence type="ECO:0000256" key="4">
    <source>
        <dbReference type="ARBA" id="ARBA00034617"/>
    </source>
</evidence>
<evidence type="ECO:0000259" key="7">
    <source>
        <dbReference type="PROSITE" id="PS51192"/>
    </source>
</evidence>
<dbReference type="GO" id="GO:0005694">
    <property type="term" value="C:chromosome"/>
    <property type="evidence" value="ECO:0007669"/>
    <property type="project" value="TreeGrafter"/>
</dbReference>
<dbReference type="Pfam" id="PF00270">
    <property type="entry name" value="DEAD"/>
    <property type="match status" value="1"/>
</dbReference>
<evidence type="ECO:0000313" key="10">
    <source>
        <dbReference type="Proteomes" id="UP000193240"/>
    </source>
</evidence>
<dbReference type="SUPFAM" id="SSF52540">
    <property type="entry name" value="P-loop containing nucleoside triphosphate hydrolases"/>
    <property type="match status" value="1"/>
</dbReference>
<name>A0A1Y2M709_EPING</name>
<evidence type="ECO:0000256" key="6">
    <source>
        <dbReference type="SAM" id="MobiDB-lite"/>
    </source>
</evidence>
<feature type="compositionally biased region" description="Low complexity" evidence="6">
    <location>
        <begin position="679"/>
        <end position="688"/>
    </location>
</feature>
<dbReference type="SMART" id="SM00490">
    <property type="entry name" value="HELICc"/>
    <property type="match status" value="1"/>
</dbReference>
<dbReference type="InterPro" id="IPR027417">
    <property type="entry name" value="P-loop_NTPase"/>
</dbReference>
<reference evidence="9 10" key="1">
    <citation type="journal article" date="2017" name="Genome Announc.">
        <title>Genome sequence of the saprophytic ascomycete Epicoccum nigrum ICMP 19927 strain isolated from New Zealand.</title>
        <authorList>
            <person name="Fokin M."/>
            <person name="Fleetwood D."/>
            <person name="Weir B.S."/>
            <person name="Villas-Boas S.G."/>
        </authorList>
    </citation>
    <scope>NUCLEOTIDE SEQUENCE [LARGE SCALE GENOMIC DNA]</scope>
    <source>
        <strain evidence="9 10">ICMP 19927</strain>
    </source>
</reference>
<dbReference type="InterPro" id="IPR014001">
    <property type="entry name" value="Helicase_ATP-bd"/>
</dbReference>
<dbReference type="EC" id="5.6.2.4" evidence="5"/>
<dbReference type="PROSITE" id="PS51192">
    <property type="entry name" value="HELICASE_ATP_BIND_1"/>
    <property type="match status" value="1"/>
</dbReference>
<feature type="compositionally biased region" description="Polar residues" evidence="6">
    <location>
        <begin position="754"/>
        <end position="771"/>
    </location>
</feature>
<feature type="compositionally biased region" description="Polar residues" evidence="6">
    <location>
        <begin position="702"/>
        <end position="716"/>
    </location>
</feature>
<evidence type="ECO:0000256" key="3">
    <source>
        <dbReference type="ARBA" id="ARBA00022840"/>
    </source>
</evidence>
<dbReference type="GO" id="GO:0043138">
    <property type="term" value="F:3'-5' DNA helicase activity"/>
    <property type="evidence" value="ECO:0007669"/>
    <property type="project" value="UniProtKB-EC"/>
</dbReference>
<keyword evidence="2" id="KW-0547">Nucleotide-binding</keyword>
<comment type="catalytic activity">
    <reaction evidence="4">
        <text>Couples ATP hydrolysis with the unwinding of duplex DNA by translocating in the 3'-5' direction.</text>
        <dbReference type="EC" id="5.6.2.4"/>
    </reaction>
</comment>
<dbReference type="Gene3D" id="3.40.50.300">
    <property type="entry name" value="P-loop containing nucleotide triphosphate hydrolases"/>
    <property type="match status" value="2"/>
</dbReference>
<dbReference type="STRING" id="105696.A0A1Y2M709"/>
<dbReference type="Pfam" id="PF00271">
    <property type="entry name" value="Helicase_C"/>
    <property type="match status" value="1"/>
</dbReference>
<keyword evidence="10" id="KW-1185">Reference proteome</keyword>
<gene>
    <name evidence="9" type="ORF">B5807_04037</name>
</gene>
<organism evidence="9 10">
    <name type="scientific">Epicoccum nigrum</name>
    <name type="common">Soil fungus</name>
    <name type="synonym">Epicoccum purpurascens</name>
    <dbReference type="NCBI Taxonomy" id="105696"/>
    <lineage>
        <taxon>Eukaryota</taxon>
        <taxon>Fungi</taxon>
        <taxon>Dikarya</taxon>
        <taxon>Ascomycota</taxon>
        <taxon>Pezizomycotina</taxon>
        <taxon>Dothideomycetes</taxon>
        <taxon>Pleosporomycetidae</taxon>
        <taxon>Pleosporales</taxon>
        <taxon>Pleosporineae</taxon>
        <taxon>Didymellaceae</taxon>
        <taxon>Epicoccum</taxon>
    </lineage>
</organism>
<feature type="compositionally biased region" description="Polar residues" evidence="6">
    <location>
        <begin position="781"/>
        <end position="794"/>
    </location>
</feature>
<dbReference type="PANTHER" id="PTHR13710">
    <property type="entry name" value="DNA HELICASE RECQ FAMILY MEMBER"/>
    <property type="match status" value="1"/>
</dbReference>
<dbReference type="GO" id="GO:0009378">
    <property type="term" value="F:four-way junction helicase activity"/>
    <property type="evidence" value="ECO:0007669"/>
    <property type="project" value="TreeGrafter"/>
</dbReference>
<proteinExistence type="inferred from homology"/>
<dbReference type="AlphaFoldDB" id="A0A1Y2M709"/>
<protein>
    <recommendedName>
        <fullName evidence="5">DNA 3'-5' helicase</fullName>
        <ecNumber evidence="5">5.6.2.4</ecNumber>
    </recommendedName>
</protein>
<feature type="domain" description="Helicase C-terminal" evidence="8">
    <location>
        <begin position="498"/>
        <end position="642"/>
    </location>
</feature>
<feature type="region of interest" description="Disordered" evidence="6">
    <location>
        <begin position="673"/>
        <end position="799"/>
    </location>
</feature>
<feature type="domain" description="Helicase ATP-binding" evidence="7">
    <location>
        <begin position="313"/>
        <end position="472"/>
    </location>
</feature>